<dbReference type="PROSITE" id="PS51257">
    <property type="entry name" value="PROKAR_LIPOPROTEIN"/>
    <property type="match status" value="1"/>
</dbReference>
<keyword evidence="1" id="KW-0732">Signal</keyword>
<feature type="chain" id="PRO_5045443028" description="Lipoprotein" evidence="1">
    <location>
        <begin position="22"/>
        <end position="661"/>
    </location>
</feature>
<dbReference type="EMBL" id="JAGETV010000020">
    <property type="protein sequence ID" value="MBO1927894.1"/>
    <property type="molecule type" value="Genomic_DNA"/>
</dbReference>
<name>A0ABS3Q7H8_9GAMM</name>
<evidence type="ECO:0008006" key="4">
    <source>
        <dbReference type="Google" id="ProtNLM"/>
    </source>
</evidence>
<sequence length="661" mass="73310">MNNIKTSFLLAGISLLLTACGDVTETPTNLIDNTDEGTTTAATQSALIGSYINPVVFEGNPYPQVPAQCHTETSLGRQNACLFCHTNGLYKQGLGNNNPQAGAMPQVNFQIDYGFDPYSAQAPTAAKNYWLNTLSPETLLAAITAMDIDPNEWNMQDYIQEDNWQAAYNLRLGKSSDWDSGYDQPFRLLPGLNPAALPADNDGFVRSNDAKDIYFNDDFGGNTGWRAINFMPYGIFSPMTGSVSGIYIRLAAPFMQNSSGDFDLAIYQQNLDLLRDAIQNRLTETSPTNYFGAASAIKVVAGSYPQGTELAHPLHYVDTTADGSNGKLPGMRATRVKEVRYMYKDEDFNPMEARPGDGTGDQIYGNDKQGWVDNGSGWLLAGYIEDKNGDLRPQTRQELTQCIGCHSGFHYQTKDPNFTSGTGNTVDSTWSFPRAFNSDLGWQEMDYLGTKIRDGVATSTTPEPINRHADIGEFALLLNHTVSANLYGVMPQSIEAGLQTAINTESGYSSNWTAIKTDNAVNFEQSVTLRQTLLREYVVSKDYLNQDGTIKGFLLYPEAEDAIENARRYRQVVATQRYIYGKDVFSETPISYLHYRDSSIAEVKNDGTPYQFGEIISERSIQLDEPTRFDYKAGDGITLIEEDKPFNEGGTYFPDYVPYLQ</sequence>
<dbReference type="Proteomes" id="UP000664835">
    <property type="component" value="Unassembled WGS sequence"/>
</dbReference>
<evidence type="ECO:0000313" key="3">
    <source>
        <dbReference type="Proteomes" id="UP000664835"/>
    </source>
</evidence>
<reference evidence="2 3" key="1">
    <citation type="submission" date="2021-03" db="EMBL/GenBank/DDBJ databases">
        <title>Thiomicrorhabdus sp.nov.,novel sulfur-oxidizing bacteria isolated from coastal sediment.</title>
        <authorList>
            <person name="Liu X."/>
        </authorList>
    </citation>
    <scope>NUCLEOTIDE SEQUENCE [LARGE SCALE GENOMIC DNA]</scope>
    <source>
        <strain evidence="2 3">6S2-11</strain>
    </source>
</reference>
<gene>
    <name evidence="2" type="ORF">J3998_09930</name>
</gene>
<feature type="signal peptide" evidence="1">
    <location>
        <begin position="1"/>
        <end position="21"/>
    </location>
</feature>
<organism evidence="2 3">
    <name type="scientific">Thiomicrorhabdus marina</name>
    <dbReference type="NCBI Taxonomy" id="2818442"/>
    <lineage>
        <taxon>Bacteria</taxon>
        <taxon>Pseudomonadati</taxon>
        <taxon>Pseudomonadota</taxon>
        <taxon>Gammaproteobacteria</taxon>
        <taxon>Thiotrichales</taxon>
        <taxon>Piscirickettsiaceae</taxon>
        <taxon>Thiomicrorhabdus</taxon>
    </lineage>
</organism>
<evidence type="ECO:0000256" key="1">
    <source>
        <dbReference type="SAM" id="SignalP"/>
    </source>
</evidence>
<evidence type="ECO:0000313" key="2">
    <source>
        <dbReference type="EMBL" id="MBO1927894.1"/>
    </source>
</evidence>
<accession>A0ABS3Q7H8</accession>
<keyword evidence="3" id="KW-1185">Reference proteome</keyword>
<comment type="caution">
    <text evidence="2">The sequence shown here is derived from an EMBL/GenBank/DDBJ whole genome shotgun (WGS) entry which is preliminary data.</text>
</comment>
<dbReference type="RefSeq" id="WP_208150510.1">
    <property type="nucleotide sequence ID" value="NZ_JAGETV010000020.1"/>
</dbReference>
<protein>
    <recommendedName>
        <fullName evidence="4">Lipoprotein</fullName>
    </recommendedName>
</protein>
<proteinExistence type="predicted"/>